<organism evidence="1 2">
    <name type="scientific">Saccharothrix variisporea</name>
    <dbReference type="NCBI Taxonomy" id="543527"/>
    <lineage>
        <taxon>Bacteria</taxon>
        <taxon>Bacillati</taxon>
        <taxon>Actinomycetota</taxon>
        <taxon>Actinomycetes</taxon>
        <taxon>Pseudonocardiales</taxon>
        <taxon>Pseudonocardiaceae</taxon>
        <taxon>Saccharothrix</taxon>
    </lineage>
</organism>
<dbReference type="EMBL" id="RBXR01000001">
    <property type="protein sequence ID" value="RKT67095.1"/>
    <property type="molecule type" value="Genomic_DNA"/>
</dbReference>
<dbReference type="AlphaFoldDB" id="A0A495X1F2"/>
<comment type="caution">
    <text evidence="1">The sequence shown here is derived from an EMBL/GenBank/DDBJ whole genome shotgun (WGS) entry which is preliminary data.</text>
</comment>
<keyword evidence="2" id="KW-1185">Reference proteome</keyword>
<gene>
    <name evidence="1" type="ORF">DFJ66_0263</name>
</gene>
<sequence>MATVTQTLLAADGQFLSSAFPGLVKNGSNFPVVGLAFDAATDEAVFWSFYAANYGSGNVTVRVFWYADTASSGDVVWEAQLAAITANTDTQDVETKALATANTATDTHLGTTGQRLHSVDITVSNLDSLASGDSVWLRLARDANNASDTMTGDAIVEKVVLTYSDT</sequence>
<evidence type="ECO:0000313" key="1">
    <source>
        <dbReference type="EMBL" id="RKT67095.1"/>
    </source>
</evidence>
<reference evidence="1 2" key="1">
    <citation type="submission" date="2018-10" db="EMBL/GenBank/DDBJ databases">
        <title>Sequencing the genomes of 1000 actinobacteria strains.</title>
        <authorList>
            <person name="Klenk H.-P."/>
        </authorList>
    </citation>
    <scope>NUCLEOTIDE SEQUENCE [LARGE SCALE GENOMIC DNA]</scope>
    <source>
        <strain evidence="1 2">DSM 43911</strain>
    </source>
</reference>
<evidence type="ECO:0000313" key="2">
    <source>
        <dbReference type="Proteomes" id="UP000272729"/>
    </source>
</evidence>
<protein>
    <submittedName>
        <fullName evidence="1">Uncharacterized protein</fullName>
    </submittedName>
</protein>
<accession>A0A495X1F2</accession>
<proteinExistence type="predicted"/>
<name>A0A495X1F2_9PSEU</name>
<dbReference type="RefSeq" id="WP_121217143.1">
    <property type="nucleotide sequence ID" value="NZ_JBIUBA010000046.1"/>
</dbReference>
<dbReference type="Proteomes" id="UP000272729">
    <property type="component" value="Unassembled WGS sequence"/>
</dbReference>
<dbReference type="OrthoDB" id="3532002at2"/>